<proteinExistence type="predicted"/>
<dbReference type="InterPro" id="IPR049453">
    <property type="entry name" value="Memb_transporter_dom"/>
</dbReference>
<evidence type="ECO:0000313" key="7">
    <source>
        <dbReference type="EMBL" id="MEJ1155097.1"/>
    </source>
</evidence>
<dbReference type="Pfam" id="PF13515">
    <property type="entry name" value="FUSC_2"/>
    <property type="match status" value="1"/>
</dbReference>
<keyword evidence="8" id="KW-1185">Reference proteome</keyword>
<keyword evidence="4 5" id="KW-0472">Membrane</keyword>
<feature type="transmembrane region" description="Helical" evidence="5">
    <location>
        <begin position="53"/>
        <end position="70"/>
    </location>
</feature>
<comment type="caution">
    <text evidence="7">The sequence shown here is derived from an EMBL/GenBank/DDBJ whole genome shotgun (WGS) entry which is preliminary data.</text>
</comment>
<organism evidence="7 8">
    <name type="scientific">Microbacterium marmarense</name>
    <dbReference type="NCBI Taxonomy" id="3122051"/>
    <lineage>
        <taxon>Bacteria</taxon>
        <taxon>Bacillati</taxon>
        <taxon>Actinomycetota</taxon>
        <taxon>Actinomycetes</taxon>
        <taxon>Micrococcales</taxon>
        <taxon>Microbacteriaceae</taxon>
        <taxon>Microbacterium</taxon>
    </lineage>
</organism>
<dbReference type="EMBL" id="JBBDGL010000001">
    <property type="protein sequence ID" value="MEJ1155097.1"/>
    <property type="molecule type" value="Genomic_DNA"/>
</dbReference>
<keyword evidence="2 5" id="KW-0812">Transmembrane</keyword>
<dbReference type="RefSeq" id="WP_337337506.1">
    <property type="nucleotide sequence ID" value="NZ_JBBDGL010000001.1"/>
</dbReference>
<reference evidence="7 8" key="1">
    <citation type="submission" date="2024-02" db="EMBL/GenBank/DDBJ databases">
        <authorList>
            <person name="Saticioglu I.B."/>
        </authorList>
    </citation>
    <scope>NUCLEOTIDE SEQUENCE [LARGE SCALE GENOMIC DNA]</scope>
    <source>
        <strain evidence="7 8">Mu-86</strain>
    </source>
</reference>
<evidence type="ECO:0000256" key="3">
    <source>
        <dbReference type="ARBA" id="ARBA00022989"/>
    </source>
</evidence>
<name>A0ABU8LTJ5_9MICO</name>
<evidence type="ECO:0000313" key="8">
    <source>
        <dbReference type="Proteomes" id="UP001368654"/>
    </source>
</evidence>
<comment type="subcellular location">
    <subcellularLocation>
        <location evidence="1">Membrane</location>
        <topology evidence="1">Multi-pass membrane protein</topology>
    </subcellularLocation>
</comment>
<evidence type="ECO:0000256" key="5">
    <source>
        <dbReference type="SAM" id="Phobius"/>
    </source>
</evidence>
<protein>
    <submittedName>
        <fullName evidence="7">FUSC family protein</fullName>
    </submittedName>
</protein>
<dbReference type="Proteomes" id="UP001368654">
    <property type="component" value="Unassembled WGS sequence"/>
</dbReference>
<keyword evidence="3 5" id="KW-1133">Transmembrane helix</keyword>
<accession>A0ABU8LTJ5</accession>
<feature type="domain" description="Integral membrane bound transporter" evidence="6">
    <location>
        <begin position="44"/>
        <end position="162"/>
    </location>
</feature>
<feature type="transmembrane region" description="Helical" evidence="5">
    <location>
        <begin position="82"/>
        <end position="104"/>
    </location>
</feature>
<feature type="transmembrane region" description="Helical" evidence="5">
    <location>
        <begin position="124"/>
        <end position="142"/>
    </location>
</feature>
<evidence type="ECO:0000256" key="4">
    <source>
        <dbReference type="ARBA" id="ARBA00023136"/>
    </source>
</evidence>
<evidence type="ECO:0000256" key="2">
    <source>
        <dbReference type="ARBA" id="ARBA00022692"/>
    </source>
</evidence>
<feature type="transmembrane region" description="Helical" evidence="5">
    <location>
        <begin position="30"/>
        <end position="47"/>
    </location>
</feature>
<feature type="transmembrane region" description="Helical" evidence="5">
    <location>
        <begin position="149"/>
        <end position="166"/>
    </location>
</feature>
<evidence type="ECO:0000259" key="6">
    <source>
        <dbReference type="Pfam" id="PF13515"/>
    </source>
</evidence>
<gene>
    <name evidence="7" type="ORF">WDU96_05720</name>
</gene>
<sequence length="365" mass="38788">MADPQTTAIPIRWYSRFDPRPGLRRVRDSAIAIVQIVVAASFAYWFAADILGHPTPLLAATVTVSSLGLVRDARPIRVVETIVGMLVGILVAELLLILAGSGIWQLALSVGVALIVARFISSKASFAIAAAIQAIIVMALPVGVPFVRLLDGVIGGIAAIVVTSLIPRNPLRATLRDGAAAFAAVQDAAATLSQALRRGDRMRAARALEKARALQPVMQNWGESLESGLAISRISPFTRRRRFELERQARIHTSLDLVVRSLRVVARRAVYLSDDALARPLAADLVNDIFRGAAVVSASLTDISVEPTARAQLLAVAAHLDPRELAPDAPLGDQNLIASLRPIVVDLLVAAGVSPSDARAAVPRL</sequence>
<evidence type="ECO:0000256" key="1">
    <source>
        <dbReference type="ARBA" id="ARBA00004141"/>
    </source>
</evidence>